<dbReference type="PANTHER" id="PTHR43201">
    <property type="entry name" value="ACYL-COA SYNTHETASE"/>
    <property type="match status" value="1"/>
</dbReference>
<protein>
    <submittedName>
        <fullName evidence="5">AMP-dependent synthetase</fullName>
    </submittedName>
</protein>
<dbReference type="Pfam" id="PF00501">
    <property type="entry name" value="AMP-binding"/>
    <property type="match status" value="1"/>
</dbReference>
<accession>A0ABD6P1W8</accession>
<evidence type="ECO:0000259" key="4">
    <source>
        <dbReference type="Pfam" id="PF13193"/>
    </source>
</evidence>
<dbReference type="Gene3D" id="3.30.300.30">
    <property type="match status" value="1"/>
</dbReference>
<gene>
    <name evidence="5" type="ORF">A5672_20585</name>
</gene>
<organism evidence="5 6">
    <name type="scientific">Mycobacterium alsense</name>
    <dbReference type="NCBI Taxonomy" id="324058"/>
    <lineage>
        <taxon>Bacteria</taxon>
        <taxon>Bacillati</taxon>
        <taxon>Actinomycetota</taxon>
        <taxon>Actinomycetes</taxon>
        <taxon>Mycobacteriales</taxon>
        <taxon>Mycobacteriaceae</taxon>
        <taxon>Mycobacterium</taxon>
    </lineage>
</organism>
<dbReference type="GO" id="GO:0016874">
    <property type="term" value="F:ligase activity"/>
    <property type="evidence" value="ECO:0007669"/>
    <property type="project" value="UniProtKB-KW"/>
</dbReference>
<dbReference type="SUPFAM" id="SSF56801">
    <property type="entry name" value="Acetyl-CoA synthetase-like"/>
    <property type="match status" value="1"/>
</dbReference>
<feature type="domain" description="AMP-dependent synthetase/ligase" evidence="3">
    <location>
        <begin position="39"/>
        <end position="375"/>
    </location>
</feature>
<evidence type="ECO:0000256" key="2">
    <source>
        <dbReference type="ARBA" id="ARBA00022598"/>
    </source>
</evidence>
<evidence type="ECO:0000256" key="1">
    <source>
        <dbReference type="ARBA" id="ARBA00006432"/>
    </source>
</evidence>
<dbReference type="InterPro" id="IPR000873">
    <property type="entry name" value="AMP-dep_synth/lig_dom"/>
</dbReference>
<feature type="domain" description="AMP-binding enzyme C-terminal" evidence="4">
    <location>
        <begin position="424"/>
        <end position="504"/>
    </location>
</feature>
<dbReference type="InterPro" id="IPR025110">
    <property type="entry name" value="AMP-bd_C"/>
</dbReference>
<dbReference type="EMBL" id="LZIT01000189">
    <property type="protein sequence ID" value="OBG36113.1"/>
    <property type="molecule type" value="Genomic_DNA"/>
</dbReference>
<dbReference type="PANTHER" id="PTHR43201:SF5">
    <property type="entry name" value="MEDIUM-CHAIN ACYL-COA LIGASE ACSF2, MITOCHONDRIAL"/>
    <property type="match status" value="1"/>
</dbReference>
<name>A0ABD6P1W8_9MYCO</name>
<sequence length="539" mass="56786">MTGPAELLGHAHRRAEHLRPRYRAAGLWSADPVDEVRLAAARHAGGLAAADRGAALTYGELDERVDAAALAMVDAGVVAGSAIVLVVGNDVDSVVAVHAALRVDAVVLLVPRSAGAKLLADVLTRTGARLGAAPNWPTVTEPELSGRCQWIDLSVEPGDEDRTGTAPRPARPADEPCVVLYTSGTTARPKGVIHSLSTLAKASANYIAAAGLGSCDRIFLISPLASVTGVLQALFIAPKLAIPVILEDRWDPAATCDLMVASGATWYGGPDRLLDRMLDEAAARAAVVPLRAVYLGGTMLDRRIVERVEDDFGVVVMRAYGSSEIPVSTSGLRTESRQVRHGDDGAALGDVEVRVGSVAEPTECCIKGPHTFLGYTDAEDDRHAFDGEWFRTGDVAEVVDGRVRIIGRIKDIVIRNGLKIPAAEVEEAVSRIGGVRECAAYSVADDTTGERLAMAVVLEPDRRPDSMSLAGVARALAAEGLPKYKLPEELVFWDEPLPVNANGKVDRATLAAGSAGRPRLLAERLGAAGQEASTPEASR</sequence>
<dbReference type="Pfam" id="PF13193">
    <property type="entry name" value="AMP-binding_C"/>
    <property type="match status" value="1"/>
</dbReference>
<evidence type="ECO:0000259" key="3">
    <source>
        <dbReference type="Pfam" id="PF00501"/>
    </source>
</evidence>
<comment type="caution">
    <text evidence="5">The sequence shown here is derived from an EMBL/GenBank/DDBJ whole genome shotgun (WGS) entry which is preliminary data.</text>
</comment>
<dbReference type="AlphaFoldDB" id="A0ABD6P1W8"/>
<proteinExistence type="inferred from homology"/>
<comment type="similarity">
    <text evidence="1">Belongs to the ATP-dependent AMP-binding enzyme family.</text>
</comment>
<dbReference type="Gene3D" id="3.40.50.12780">
    <property type="entry name" value="N-terminal domain of ligase-like"/>
    <property type="match status" value="1"/>
</dbReference>
<dbReference type="Proteomes" id="UP000092086">
    <property type="component" value="Unassembled WGS sequence"/>
</dbReference>
<evidence type="ECO:0000313" key="5">
    <source>
        <dbReference type="EMBL" id="OBG36113.1"/>
    </source>
</evidence>
<dbReference type="InterPro" id="IPR045851">
    <property type="entry name" value="AMP-bd_C_sf"/>
</dbReference>
<keyword evidence="2" id="KW-0436">Ligase</keyword>
<reference evidence="5 6" key="1">
    <citation type="submission" date="2016-06" db="EMBL/GenBank/DDBJ databases">
        <authorList>
            <person name="Sutton G."/>
            <person name="Brinkac L."/>
            <person name="Sanka R."/>
            <person name="Adams M."/>
            <person name="Lau E."/>
            <person name="Sam S."/>
            <person name="Sreng N."/>
            <person name="Him V."/>
            <person name="Kerleguer A."/>
            <person name="Cheng S."/>
        </authorList>
    </citation>
    <scope>NUCLEOTIDE SEQUENCE [LARGE SCALE GENOMIC DNA]</scope>
    <source>
        <strain evidence="5 6">E2978</strain>
    </source>
</reference>
<evidence type="ECO:0000313" key="6">
    <source>
        <dbReference type="Proteomes" id="UP000092086"/>
    </source>
</evidence>
<dbReference type="InterPro" id="IPR042099">
    <property type="entry name" value="ANL_N_sf"/>
</dbReference>